<feature type="region of interest" description="Disordered" evidence="2">
    <location>
        <begin position="1164"/>
        <end position="1191"/>
    </location>
</feature>
<dbReference type="STRING" id="215250.A0A316YF35"/>
<feature type="region of interest" description="Disordered" evidence="2">
    <location>
        <begin position="182"/>
        <end position="206"/>
    </location>
</feature>
<keyword evidence="5" id="KW-1185">Reference proteome</keyword>
<gene>
    <name evidence="4" type="ORF">FA10DRAFT_280763</name>
</gene>
<dbReference type="GO" id="GO:0031380">
    <property type="term" value="C:nuclear RNA-directed RNA polymerase complex"/>
    <property type="evidence" value="ECO:0007669"/>
    <property type="project" value="TreeGrafter"/>
</dbReference>
<organism evidence="4 5">
    <name type="scientific">Acaromyces ingoldii</name>
    <dbReference type="NCBI Taxonomy" id="215250"/>
    <lineage>
        <taxon>Eukaryota</taxon>
        <taxon>Fungi</taxon>
        <taxon>Dikarya</taxon>
        <taxon>Basidiomycota</taxon>
        <taxon>Ustilaginomycotina</taxon>
        <taxon>Exobasidiomycetes</taxon>
        <taxon>Exobasidiales</taxon>
        <taxon>Cryptobasidiaceae</taxon>
        <taxon>Acaromyces</taxon>
    </lineage>
</organism>
<dbReference type="OrthoDB" id="10055769at2759"/>
<keyword evidence="1" id="KW-0696">RNA-directed RNA polymerase</keyword>
<dbReference type="EC" id="2.7.7.48" evidence="1"/>
<sequence>MTERILASPESLIKYLKLDNEIRLTREHEARIKRLHLENRAALERALARFDSAGLRRPLAPHAALRRAGNFLKDVDEALSRGNAAHLSPSPPSSPSPSSFFSPSPLLPGSKSMATRRGSITSTPEPAETPNIPSNAPSICDLSPSQSPDDQDHTHESPPIASSEFGDLSLDSKLLEVDLDMASGGLEEEKEDKRGTRRPRSPEATAPIAFKNFNSPEKRARVKCDGVKPQSPARDARQTEAGKVNERLAKQKREIKTTVPHNVNVVGSRKEMELLHGLMHNHSYEPICFGAHYYFTMLVSRNIVSWDTIHLPSLNALRGLSNREAAARLQEPPFNLMPLDASAFEDLDKEEEALQRHGICVDTEKGWCGGRVFFTGTLGPDPGCPDDFTVKLDPPRCAHSTRFSRRFGSARFLRIRLHHTAMTTPNRNSLKVFLTKDFFLAGRRYRPLLQRDDTIFLFNIDDDMPSIASFLDWHGPFAQNGSTKLLKYLQRLVLGFSSSIAGPTLPPESVSFERDIVAPTGQIMTDGAAAISEEALRAVTGAAGWERPPAAFQARFAGAKGMWYVEPQSAPGMHLSIRDSQLKLKRPEPCSEDPALNTIDVLSPAQVSWPSTLSKQIVLVLAHNGVSYETLIELQSVSLRQVTDQLSFDRTCTELVRAVDKFGNVSNNRNNRNQLDARARGLKSRLEDQRDRDGKEEEDGELFTTPKSKLEKCYEMLLAGFHPRQSAYLADQMVDATRDILHRALNKFQIKVPRSVEVIVIPDPVGVLEEGEVQLTFNSSKMPRDPDSGVDIPALEGDVLVTRHPCLTPADCRRVRATTYKALERYSGLIVFSTKGDRSLADVLSGGDMDGDTIRVIWEPTIVEGFKNVDLERCKPSISLDDAFHRDERTLDSFLQTSGDGEDRDVALVQIVTQNVFAMDLVGVYGNLTLCSAYKNGLQHQDTIDMAFKFNQTMDGVKNGVYIKDEVLRADQMRYNEKLPNWESQSADSIANVIKRDQSLPPCILDVLWLVGSEEASQIVRKRGLEVLNADDDDPDLASLWSESIAKGRLSTTQQLAIKSHIDKFFETYTSLWTNHYKATPGRAISRASTPHGNAGNTSPTKTSPAKRQTASKPPLDSHDDHGDTLASREVATTVLHLYHSWQTSKIGLDICGVDPLKSARVSPFLTPPTSSQGSEPGSVATSSLRGGGEPSNYNSCHLEARLTTPELRFYKQLVASCLYATAVEQTKGDKSRRIKRIKLAFDVAWRDLIDCKVAKRPSVTMTYATYQSLRLMRQAADV</sequence>
<protein>
    <recommendedName>
        <fullName evidence="1">RNA-dependent RNA polymerase</fullName>
        <ecNumber evidence="1">2.7.7.48</ecNumber>
    </recommendedName>
</protein>
<dbReference type="PANTHER" id="PTHR23079">
    <property type="entry name" value="RNA-DEPENDENT RNA POLYMERASE"/>
    <property type="match status" value="1"/>
</dbReference>
<dbReference type="EMBL" id="KZ819638">
    <property type="protein sequence ID" value="PWN88160.1"/>
    <property type="molecule type" value="Genomic_DNA"/>
</dbReference>
<dbReference type="InParanoid" id="A0A316YF35"/>
<proteinExistence type="inferred from homology"/>
<dbReference type="RefSeq" id="XP_025375358.1">
    <property type="nucleotide sequence ID" value="XM_025523641.1"/>
</dbReference>
<feature type="domain" description="RDRP core" evidence="3">
    <location>
        <begin position="389"/>
        <end position="987"/>
    </location>
</feature>
<comment type="similarity">
    <text evidence="1">Belongs to the RdRP family.</text>
</comment>
<dbReference type="InterPro" id="IPR057596">
    <property type="entry name" value="RDRP_core"/>
</dbReference>
<evidence type="ECO:0000259" key="3">
    <source>
        <dbReference type="Pfam" id="PF05183"/>
    </source>
</evidence>
<feature type="compositionally biased region" description="Polar residues" evidence="2">
    <location>
        <begin position="1168"/>
        <end position="1185"/>
    </location>
</feature>
<evidence type="ECO:0000256" key="1">
    <source>
        <dbReference type="RuleBase" id="RU363098"/>
    </source>
</evidence>
<dbReference type="GO" id="GO:0003968">
    <property type="term" value="F:RNA-directed RNA polymerase activity"/>
    <property type="evidence" value="ECO:0007669"/>
    <property type="project" value="UniProtKB-KW"/>
</dbReference>
<feature type="compositionally biased region" description="Low complexity" evidence="2">
    <location>
        <begin position="96"/>
        <end position="108"/>
    </location>
</feature>
<feature type="compositionally biased region" description="Basic and acidic residues" evidence="2">
    <location>
        <begin position="675"/>
        <end position="695"/>
    </location>
</feature>
<comment type="catalytic activity">
    <reaction evidence="1">
        <text>RNA(n) + a ribonucleoside 5'-triphosphate = RNA(n+1) + diphosphate</text>
        <dbReference type="Rhea" id="RHEA:21248"/>
        <dbReference type="Rhea" id="RHEA-COMP:14527"/>
        <dbReference type="Rhea" id="RHEA-COMP:17342"/>
        <dbReference type="ChEBI" id="CHEBI:33019"/>
        <dbReference type="ChEBI" id="CHEBI:61557"/>
        <dbReference type="ChEBI" id="CHEBI:140395"/>
        <dbReference type="EC" id="2.7.7.48"/>
    </reaction>
</comment>
<keyword evidence="1" id="KW-0694">RNA-binding</keyword>
<feature type="compositionally biased region" description="Polar residues" evidence="2">
    <location>
        <begin position="1087"/>
        <end position="1112"/>
    </location>
</feature>
<dbReference type="PANTHER" id="PTHR23079:SF14">
    <property type="entry name" value="RNA-DEPENDENT RNA POLYMERASE"/>
    <property type="match status" value="1"/>
</dbReference>
<dbReference type="AlphaFoldDB" id="A0A316YF35"/>
<keyword evidence="1" id="KW-0548">Nucleotidyltransferase</keyword>
<feature type="region of interest" description="Disordered" evidence="2">
    <location>
        <begin position="666"/>
        <end position="703"/>
    </location>
</feature>
<dbReference type="GO" id="GO:0003723">
    <property type="term" value="F:RNA binding"/>
    <property type="evidence" value="ECO:0007669"/>
    <property type="project" value="UniProtKB-KW"/>
</dbReference>
<reference evidence="4" key="1">
    <citation type="journal article" date="2018" name="Mol. Biol. Evol.">
        <title>Broad Genomic Sampling Reveals a Smut Pathogenic Ancestry of the Fungal Clade Ustilaginomycotina.</title>
        <authorList>
            <person name="Kijpornyongpan T."/>
            <person name="Mondo S.J."/>
            <person name="Barry K."/>
            <person name="Sandor L."/>
            <person name="Lee J."/>
            <person name="Lipzen A."/>
            <person name="Pangilinan J."/>
            <person name="LaButti K."/>
            <person name="Hainaut M."/>
            <person name="Henrissat B."/>
            <person name="Grigoriev I.V."/>
            <person name="Spatafora J.W."/>
            <person name="Aime M.C."/>
        </authorList>
    </citation>
    <scope>NUCLEOTIDE SEQUENCE [LARGE SCALE GENOMIC DNA]</scope>
    <source>
        <strain evidence="4">MCA 4198</strain>
    </source>
</reference>
<name>A0A316YF35_9BASI</name>
<dbReference type="InterPro" id="IPR007855">
    <property type="entry name" value="RDRP"/>
</dbReference>
<evidence type="ECO:0000313" key="5">
    <source>
        <dbReference type="Proteomes" id="UP000245768"/>
    </source>
</evidence>
<accession>A0A316YF35</accession>
<evidence type="ECO:0000256" key="2">
    <source>
        <dbReference type="SAM" id="MobiDB-lite"/>
    </source>
</evidence>
<feature type="region of interest" description="Disordered" evidence="2">
    <location>
        <begin position="1084"/>
        <end position="1124"/>
    </location>
</feature>
<feature type="region of interest" description="Disordered" evidence="2">
    <location>
        <begin position="83"/>
        <end position="167"/>
    </location>
</feature>
<keyword evidence="1" id="KW-0808">Transferase</keyword>
<dbReference type="GeneID" id="37045557"/>
<dbReference type="GO" id="GO:0030422">
    <property type="term" value="P:siRNA processing"/>
    <property type="evidence" value="ECO:0007669"/>
    <property type="project" value="TreeGrafter"/>
</dbReference>
<evidence type="ECO:0000313" key="4">
    <source>
        <dbReference type="EMBL" id="PWN88160.1"/>
    </source>
</evidence>
<dbReference type="Pfam" id="PF05183">
    <property type="entry name" value="RdRP"/>
    <property type="match status" value="1"/>
</dbReference>
<dbReference type="Proteomes" id="UP000245768">
    <property type="component" value="Unassembled WGS sequence"/>
</dbReference>